<evidence type="ECO:0008006" key="3">
    <source>
        <dbReference type="Google" id="ProtNLM"/>
    </source>
</evidence>
<sequence length="175" mass="20057">MKFKFFFGLLSLLIISCTQKSKNEATYAKQDITEIPSPIKQSPIDTSKIAVIEFDQTGNWPFDNSCKPISLSKNELIVIDSLLHICANNYNKQLEEIVKKSYKIDFKNYNYKLQYVAVVNNKGEKEVWINGFCDPLDHNWKKEIIHVKDGGNCFFNLKINLSTKSCSNISVNGYT</sequence>
<accession>A0ABW0E8T4</accession>
<gene>
    <name evidence="1" type="ORF">ACFPIB_03520</name>
</gene>
<dbReference type="EMBL" id="JBHSKT010000002">
    <property type="protein sequence ID" value="MFC5269665.1"/>
    <property type="molecule type" value="Genomic_DNA"/>
</dbReference>
<organism evidence="1 2">
    <name type="scientific">Adhaeribacter terreus</name>
    <dbReference type="NCBI Taxonomy" id="529703"/>
    <lineage>
        <taxon>Bacteria</taxon>
        <taxon>Pseudomonadati</taxon>
        <taxon>Bacteroidota</taxon>
        <taxon>Cytophagia</taxon>
        <taxon>Cytophagales</taxon>
        <taxon>Hymenobacteraceae</taxon>
        <taxon>Adhaeribacter</taxon>
    </lineage>
</organism>
<name>A0ABW0E8T4_9BACT</name>
<reference evidence="2" key="1">
    <citation type="journal article" date="2019" name="Int. J. Syst. Evol. Microbiol.">
        <title>The Global Catalogue of Microorganisms (GCM) 10K type strain sequencing project: providing services to taxonomists for standard genome sequencing and annotation.</title>
        <authorList>
            <consortium name="The Broad Institute Genomics Platform"/>
            <consortium name="The Broad Institute Genome Sequencing Center for Infectious Disease"/>
            <person name="Wu L."/>
            <person name="Ma J."/>
        </authorList>
    </citation>
    <scope>NUCLEOTIDE SEQUENCE [LARGE SCALE GENOMIC DNA]</scope>
    <source>
        <strain evidence="2">KACC 12602</strain>
    </source>
</reference>
<comment type="caution">
    <text evidence="1">The sequence shown here is derived from an EMBL/GenBank/DDBJ whole genome shotgun (WGS) entry which is preliminary data.</text>
</comment>
<keyword evidence="2" id="KW-1185">Reference proteome</keyword>
<protein>
    <recommendedName>
        <fullName evidence="3">Lipoprotein</fullName>
    </recommendedName>
</protein>
<dbReference type="Proteomes" id="UP001596161">
    <property type="component" value="Unassembled WGS sequence"/>
</dbReference>
<evidence type="ECO:0000313" key="2">
    <source>
        <dbReference type="Proteomes" id="UP001596161"/>
    </source>
</evidence>
<proteinExistence type="predicted"/>
<evidence type="ECO:0000313" key="1">
    <source>
        <dbReference type="EMBL" id="MFC5269665.1"/>
    </source>
</evidence>
<dbReference type="PROSITE" id="PS51257">
    <property type="entry name" value="PROKAR_LIPOPROTEIN"/>
    <property type="match status" value="1"/>
</dbReference>
<dbReference type="RefSeq" id="WP_378016046.1">
    <property type="nucleotide sequence ID" value="NZ_JBHSKT010000002.1"/>
</dbReference>